<feature type="transmembrane region" description="Helical" evidence="6">
    <location>
        <begin position="58"/>
        <end position="86"/>
    </location>
</feature>
<sequence>MSSAIQPPLSSYSPEYLSEYSGDILRDVAIAFSVLEIGFVSLRFTAKAAGNNPFGVDDLLVVAALVACLGLNATCLFVIHAGGVGWHLVVVELTMPEKLVPWRKGLFINPILYIAAILFGKLAILIFYSRIFVTRSQRIATYSLIAITIAIGIANSIASVLECIPLQHLWDRNIEGSCFDIPAFYRYSTMPNVITDVAMLLLPIPTVWNLHTSLRVKLGLTVTFLAGSIGLIASIVRTVAFFRHDPLEDGTWASVVFLTWAVIESGCYLIASCSLCFRPLLNMLASFNFCRGSEASTPSRTWKTFFSSSNRSSASGRHNSILLIRRDTHIVVTAGANTQQGPQSSEEALV</sequence>
<dbReference type="InterPro" id="IPR052337">
    <property type="entry name" value="SAT4-like"/>
</dbReference>
<dbReference type="PANTHER" id="PTHR33048:SF47">
    <property type="entry name" value="INTEGRAL MEMBRANE PROTEIN-RELATED"/>
    <property type="match status" value="1"/>
</dbReference>
<feature type="transmembrane region" description="Helical" evidence="6">
    <location>
        <begin position="218"/>
        <end position="240"/>
    </location>
</feature>
<evidence type="ECO:0000256" key="1">
    <source>
        <dbReference type="ARBA" id="ARBA00004141"/>
    </source>
</evidence>
<feature type="domain" description="Rhodopsin" evidence="7">
    <location>
        <begin position="42"/>
        <end position="282"/>
    </location>
</feature>
<feature type="transmembrane region" description="Helical" evidence="6">
    <location>
        <begin position="28"/>
        <end position="46"/>
    </location>
</feature>
<dbReference type="EMBL" id="ML996094">
    <property type="protein sequence ID" value="KAF2148153.1"/>
    <property type="molecule type" value="Genomic_DNA"/>
</dbReference>
<comment type="subcellular location">
    <subcellularLocation>
        <location evidence="1">Membrane</location>
        <topology evidence="1">Multi-pass membrane protein</topology>
    </subcellularLocation>
</comment>
<keyword evidence="2 6" id="KW-0812">Transmembrane</keyword>
<dbReference type="PANTHER" id="PTHR33048">
    <property type="entry name" value="PTH11-LIKE INTEGRAL MEMBRANE PROTEIN (AFU_ORTHOLOGUE AFUA_5G11245)"/>
    <property type="match status" value="1"/>
</dbReference>
<protein>
    <recommendedName>
        <fullName evidence="7">Rhodopsin domain-containing protein</fullName>
    </recommendedName>
</protein>
<proteinExistence type="inferred from homology"/>
<keyword evidence="4 6" id="KW-0472">Membrane</keyword>
<feature type="transmembrane region" description="Helical" evidence="6">
    <location>
        <begin position="252"/>
        <end position="277"/>
    </location>
</feature>
<comment type="caution">
    <text evidence="8">The sequence shown here is derived from an EMBL/GenBank/DDBJ whole genome shotgun (WGS) entry which is preliminary data.</text>
</comment>
<dbReference type="Proteomes" id="UP000799439">
    <property type="component" value="Unassembled WGS sequence"/>
</dbReference>
<dbReference type="GO" id="GO:0016020">
    <property type="term" value="C:membrane"/>
    <property type="evidence" value="ECO:0007669"/>
    <property type="project" value="UniProtKB-SubCell"/>
</dbReference>
<evidence type="ECO:0000256" key="3">
    <source>
        <dbReference type="ARBA" id="ARBA00022989"/>
    </source>
</evidence>
<evidence type="ECO:0000256" key="4">
    <source>
        <dbReference type="ARBA" id="ARBA00023136"/>
    </source>
</evidence>
<feature type="transmembrane region" description="Helical" evidence="6">
    <location>
        <begin position="193"/>
        <end position="211"/>
    </location>
</feature>
<organism evidence="8 9">
    <name type="scientific">Myriangium duriaei CBS 260.36</name>
    <dbReference type="NCBI Taxonomy" id="1168546"/>
    <lineage>
        <taxon>Eukaryota</taxon>
        <taxon>Fungi</taxon>
        <taxon>Dikarya</taxon>
        <taxon>Ascomycota</taxon>
        <taxon>Pezizomycotina</taxon>
        <taxon>Dothideomycetes</taxon>
        <taxon>Dothideomycetidae</taxon>
        <taxon>Myriangiales</taxon>
        <taxon>Myriangiaceae</taxon>
        <taxon>Myriangium</taxon>
    </lineage>
</organism>
<dbReference type="AlphaFoldDB" id="A0A9P4MCF8"/>
<evidence type="ECO:0000259" key="7">
    <source>
        <dbReference type="Pfam" id="PF20684"/>
    </source>
</evidence>
<gene>
    <name evidence="8" type="ORF">K461DRAFT_233625</name>
</gene>
<evidence type="ECO:0000256" key="6">
    <source>
        <dbReference type="SAM" id="Phobius"/>
    </source>
</evidence>
<dbReference type="InterPro" id="IPR049326">
    <property type="entry name" value="Rhodopsin_dom_fungi"/>
</dbReference>
<keyword evidence="3 6" id="KW-1133">Transmembrane helix</keyword>
<evidence type="ECO:0000256" key="5">
    <source>
        <dbReference type="ARBA" id="ARBA00038359"/>
    </source>
</evidence>
<feature type="transmembrane region" description="Helical" evidence="6">
    <location>
        <begin position="140"/>
        <end position="161"/>
    </location>
</feature>
<feature type="transmembrane region" description="Helical" evidence="6">
    <location>
        <begin position="106"/>
        <end position="128"/>
    </location>
</feature>
<name>A0A9P4MCF8_9PEZI</name>
<keyword evidence="9" id="KW-1185">Reference proteome</keyword>
<comment type="similarity">
    <text evidence="5">Belongs to the SAT4 family.</text>
</comment>
<evidence type="ECO:0000256" key="2">
    <source>
        <dbReference type="ARBA" id="ARBA00022692"/>
    </source>
</evidence>
<accession>A0A9P4MCF8</accession>
<dbReference type="Pfam" id="PF20684">
    <property type="entry name" value="Fung_rhodopsin"/>
    <property type="match status" value="1"/>
</dbReference>
<evidence type="ECO:0000313" key="9">
    <source>
        <dbReference type="Proteomes" id="UP000799439"/>
    </source>
</evidence>
<dbReference type="OrthoDB" id="5329176at2759"/>
<evidence type="ECO:0000313" key="8">
    <source>
        <dbReference type="EMBL" id="KAF2148153.1"/>
    </source>
</evidence>
<reference evidence="8" key="1">
    <citation type="journal article" date="2020" name="Stud. Mycol.">
        <title>101 Dothideomycetes genomes: a test case for predicting lifestyles and emergence of pathogens.</title>
        <authorList>
            <person name="Haridas S."/>
            <person name="Albert R."/>
            <person name="Binder M."/>
            <person name="Bloem J."/>
            <person name="Labutti K."/>
            <person name="Salamov A."/>
            <person name="Andreopoulos B."/>
            <person name="Baker S."/>
            <person name="Barry K."/>
            <person name="Bills G."/>
            <person name="Bluhm B."/>
            <person name="Cannon C."/>
            <person name="Castanera R."/>
            <person name="Culley D."/>
            <person name="Daum C."/>
            <person name="Ezra D."/>
            <person name="Gonzalez J."/>
            <person name="Henrissat B."/>
            <person name="Kuo A."/>
            <person name="Liang C."/>
            <person name="Lipzen A."/>
            <person name="Lutzoni F."/>
            <person name="Magnuson J."/>
            <person name="Mondo S."/>
            <person name="Nolan M."/>
            <person name="Ohm R."/>
            <person name="Pangilinan J."/>
            <person name="Park H.-J."/>
            <person name="Ramirez L."/>
            <person name="Alfaro M."/>
            <person name="Sun H."/>
            <person name="Tritt A."/>
            <person name="Yoshinaga Y."/>
            <person name="Zwiers L.-H."/>
            <person name="Turgeon B."/>
            <person name="Goodwin S."/>
            <person name="Spatafora J."/>
            <person name="Crous P."/>
            <person name="Grigoriev I."/>
        </authorList>
    </citation>
    <scope>NUCLEOTIDE SEQUENCE</scope>
    <source>
        <strain evidence="8">CBS 260.36</strain>
    </source>
</reference>